<feature type="transmembrane region" description="Helical" evidence="1">
    <location>
        <begin position="21"/>
        <end position="43"/>
    </location>
</feature>
<comment type="caution">
    <text evidence="2">The sequence shown here is derived from an EMBL/GenBank/DDBJ whole genome shotgun (WGS) entry which is preliminary data.</text>
</comment>
<keyword evidence="3" id="KW-1185">Reference proteome</keyword>
<dbReference type="Proteomes" id="UP000532311">
    <property type="component" value="Unassembled WGS sequence"/>
</dbReference>
<sequence length="148" mass="16643">MDVDPLDTPPEEQPSKFEKHFCVFVLFSMIVVLVMLVIIVIAGQLNLECPGLKKILPMLSSIEALVIMLVLKLAILAFSLLNQDHPSHDQVNYQLIVSTKRVEVTLQNMISKFVAYDSSTVLFGGCRVRSCHELFYRASSDNKMNTVN</sequence>
<keyword evidence="1" id="KW-1133">Transmembrane helix</keyword>
<organism evidence="2 3">
    <name type="scientific">Fusarium globosum</name>
    <dbReference type="NCBI Taxonomy" id="78864"/>
    <lineage>
        <taxon>Eukaryota</taxon>
        <taxon>Fungi</taxon>
        <taxon>Dikarya</taxon>
        <taxon>Ascomycota</taxon>
        <taxon>Pezizomycotina</taxon>
        <taxon>Sordariomycetes</taxon>
        <taxon>Hypocreomycetidae</taxon>
        <taxon>Hypocreales</taxon>
        <taxon>Nectriaceae</taxon>
        <taxon>Fusarium</taxon>
        <taxon>Fusarium fujikuroi species complex</taxon>
    </lineage>
</organism>
<evidence type="ECO:0000256" key="1">
    <source>
        <dbReference type="SAM" id="Phobius"/>
    </source>
</evidence>
<protein>
    <submittedName>
        <fullName evidence="2">Uncharacterized protein</fullName>
    </submittedName>
</protein>
<reference evidence="2 3" key="1">
    <citation type="submission" date="2020-05" db="EMBL/GenBank/DDBJ databases">
        <title>Identification and distribution of gene clusters putatively required for synthesis of sphingolipid metabolism inhibitors in phylogenetically diverse species of the filamentous fungus Fusarium.</title>
        <authorList>
            <person name="Kim H.-S."/>
            <person name="Busman M."/>
            <person name="Brown D.W."/>
            <person name="Divon H."/>
            <person name="Uhlig S."/>
            <person name="Proctor R.H."/>
        </authorList>
    </citation>
    <scope>NUCLEOTIDE SEQUENCE [LARGE SCALE GENOMIC DNA]</scope>
    <source>
        <strain evidence="2 3">NRRL 26131</strain>
    </source>
</reference>
<feature type="transmembrane region" description="Helical" evidence="1">
    <location>
        <begin position="55"/>
        <end position="81"/>
    </location>
</feature>
<evidence type="ECO:0000313" key="3">
    <source>
        <dbReference type="Proteomes" id="UP000532311"/>
    </source>
</evidence>
<name>A0A8H5Y5N8_9HYPO</name>
<gene>
    <name evidence="2" type="ORF">FGLOB1_7968</name>
</gene>
<proteinExistence type="predicted"/>
<keyword evidence="1" id="KW-0812">Transmembrane</keyword>
<accession>A0A8H5Y5N8</accession>
<keyword evidence="1" id="KW-0472">Membrane</keyword>
<dbReference type="EMBL" id="JAAQPF010000350">
    <property type="protein sequence ID" value="KAF5705302.1"/>
    <property type="molecule type" value="Genomic_DNA"/>
</dbReference>
<evidence type="ECO:0000313" key="2">
    <source>
        <dbReference type="EMBL" id="KAF5705302.1"/>
    </source>
</evidence>
<dbReference type="AlphaFoldDB" id="A0A8H5Y5N8"/>